<evidence type="ECO:0000259" key="2">
    <source>
        <dbReference type="SMART" id="SM01272"/>
    </source>
</evidence>
<dbReference type="HOGENOM" id="CLU_677052_0_0_1"/>
<dbReference type="InterPro" id="IPR009604">
    <property type="entry name" value="LsmAD_domain"/>
</dbReference>
<feature type="region of interest" description="Disordered" evidence="1">
    <location>
        <begin position="311"/>
        <end position="348"/>
    </location>
</feature>
<dbReference type="EMBL" id="GG662647">
    <property type="protein sequence ID" value="EAR98873.2"/>
    <property type="molecule type" value="Genomic_DNA"/>
</dbReference>
<dbReference type="InParanoid" id="Q23QL5"/>
<proteinExistence type="predicted"/>
<dbReference type="KEGG" id="tet:TTHERM_00255640"/>
<name>Q23QL5_TETTS</name>
<organism evidence="3 4">
    <name type="scientific">Tetrahymena thermophila (strain SB210)</name>
    <dbReference type="NCBI Taxonomy" id="312017"/>
    <lineage>
        <taxon>Eukaryota</taxon>
        <taxon>Sar</taxon>
        <taxon>Alveolata</taxon>
        <taxon>Ciliophora</taxon>
        <taxon>Intramacronucleata</taxon>
        <taxon>Oligohymenophorea</taxon>
        <taxon>Hymenostomatida</taxon>
        <taxon>Tetrahymenina</taxon>
        <taxon>Tetrahymenidae</taxon>
        <taxon>Tetrahymena</taxon>
    </lineage>
</organism>
<dbReference type="AlphaFoldDB" id="Q23QL5"/>
<evidence type="ECO:0000256" key="1">
    <source>
        <dbReference type="SAM" id="MobiDB-lite"/>
    </source>
</evidence>
<reference evidence="4" key="1">
    <citation type="journal article" date="2006" name="PLoS Biol.">
        <title>Macronuclear genome sequence of the ciliate Tetrahymena thermophila, a model eukaryote.</title>
        <authorList>
            <person name="Eisen J.A."/>
            <person name="Coyne R.S."/>
            <person name="Wu M."/>
            <person name="Wu D."/>
            <person name="Thiagarajan M."/>
            <person name="Wortman J.R."/>
            <person name="Badger J.H."/>
            <person name="Ren Q."/>
            <person name="Amedeo P."/>
            <person name="Jones K.M."/>
            <person name="Tallon L.J."/>
            <person name="Delcher A.L."/>
            <person name="Salzberg S.L."/>
            <person name="Silva J.C."/>
            <person name="Haas B.J."/>
            <person name="Majoros W.H."/>
            <person name="Farzad M."/>
            <person name="Carlton J.M."/>
            <person name="Smith R.K. Jr."/>
            <person name="Garg J."/>
            <person name="Pearlman R.E."/>
            <person name="Karrer K.M."/>
            <person name="Sun L."/>
            <person name="Manning G."/>
            <person name="Elde N.C."/>
            <person name="Turkewitz A.P."/>
            <person name="Asai D.J."/>
            <person name="Wilkes D.E."/>
            <person name="Wang Y."/>
            <person name="Cai H."/>
            <person name="Collins K."/>
            <person name="Stewart B.A."/>
            <person name="Lee S.R."/>
            <person name="Wilamowska K."/>
            <person name="Weinberg Z."/>
            <person name="Ruzzo W.L."/>
            <person name="Wloga D."/>
            <person name="Gaertig J."/>
            <person name="Frankel J."/>
            <person name="Tsao C.-C."/>
            <person name="Gorovsky M.A."/>
            <person name="Keeling P.J."/>
            <person name="Waller R.F."/>
            <person name="Patron N.J."/>
            <person name="Cherry J.M."/>
            <person name="Stover N.A."/>
            <person name="Krieger C.J."/>
            <person name="del Toro C."/>
            <person name="Ryder H.F."/>
            <person name="Williamson S.C."/>
            <person name="Barbeau R.A."/>
            <person name="Hamilton E.P."/>
            <person name="Orias E."/>
        </authorList>
    </citation>
    <scope>NUCLEOTIDE SEQUENCE [LARGE SCALE GENOMIC DNA]</scope>
    <source>
        <strain evidence="4">SB210</strain>
    </source>
</reference>
<gene>
    <name evidence="3" type="ORF">TTHERM_00255640</name>
</gene>
<sequence length="574" mass="67078">MINTNKEKDSKDEQFKDITHIIQQLKQANDLNFSHFALDSIGKLMTIWTIRNERIEGYFYTIDPGTGNCIFQCIKSTEQGNRIVKRRFHFKDILMVSQQSENNQIATFLERQEKNHHVCRNRSYVKDIMIDEEIVKNNRLKRQQQQELKTQIDNTQKDQFGNTNISNSKQMLEKYSFEGYEHIFQQNQAGLDDILTEEQFNQFSCRLEEEGAEQELLIDRMFNHQEISQYLEEFNPDYYTTTLDIFNISKENYTFAEALEREVQRSKSENIHIQDDRNDVSIHRVFDDNTLYSSVSRIQKIDKVDKYKEPYDDFSTKANSTQDSMRPDSAKSEQSVQKGGGSNLKSKGKKLRLTNNTFEPPVTHQTQNERFQINKMVNIQENFNLQEIFLDKIKSTKENQIEYIEEKQMNYDCSWRSFLSDQKKDHILLFNSLMIKSCHTSSGSSIGSRISNGFRQNTKINHNKFNQFFNQAALAMQINMQQNMNSSFTINNVAGTNNMNLSSSNLNSSFTNLSNPNQNNSSSMLNSILNNSNMNIENYSQNNQGQQFYNPKMQKQNSTSNPFKSNSSKHNTQQ</sequence>
<protein>
    <submittedName>
        <fullName evidence="3">LsmAD domain protein</fullName>
    </submittedName>
</protein>
<evidence type="ECO:0000313" key="3">
    <source>
        <dbReference type="EMBL" id="EAR98873.2"/>
    </source>
</evidence>
<feature type="region of interest" description="Disordered" evidence="1">
    <location>
        <begin position="551"/>
        <end position="574"/>
    </location>
</feature>
<feature type="domain" description="LsmAD" evidence="2">
    <location>
        <begin position="228"/>
        <end position="298"/>
    </location>
</feature>
<dbReference type="Proteomes" id="UP000009168">
    <property type="component" value="Unassembled WGS sequence"/>
</dbReference>
<dbReference type="RefSeq" id="XP_001019118.2">
    <property type="nucleotide sequence ID" value="XM_001019118.2"/>
</dbReference>
<dbReference type="SMART" id="SM01272">
    <property type="entry name" value="LsmAD"/>
    <property type="match status" value="1"/>
</dbReference>
<dbReference type="Pfam" id="PF06741">
    <property type="entry name" value="LsmAD"/>
    <property type="match status" value="1"/>
</dbReference>
<keyword evidence="4" id="KW-1185">Reference proteome</keyword>
<dbReference type="GeneID" id="7825852"/>
<accession>Q23QL5</accession>
<evidence type="ECO:0000313" key="4">
    <source>
        <dbReference type="Proteomes" id="UP000009168"/>
    </source>
</evidence>